<dbReference type="InterPro" id="IPR051326">
    <property type="entry name" value="Kynurenine-oxoglutarate_AT"/>
</dbReference>
<dbReference type="EMBL" id="CP009220">
    <property type="protein sequence ID" value="ALC05265.1"/>
    <property type="molecule type" value="Genomic_DNA"/>
</dbReference>
<dbReference type="KEGG" id="cdx:CDES_04095"/>
<evidence type="ECO:0000313" key="7">
    <source>
        <dbReference type="EMBL" id="ALC05265.1"/>
    </source>
</evidence>
<gene>
    <name evidence="7" type="primary">dapC</name>
    <name evidence="7" type="ORF">CDES_04095</name>
</gene>
<dbReference type="GO" id="GO:0016212">
    <property type="term" value="F:kynurenine-oxoglutarate transaminase activity"/>
    <property type="evidence" value="ECO:0007669"/>
    <property type="project" value="TreeGrafter"/>
</dbReference>
<evidence type="ECO:0000256" key="5">
    <source>
        <dbReference type="ARBA" id="ARBA00022898"/>
    </source>
</evidence>
<organism evidence="7 8">
    <name type="scientific">Corynebacterium deserti GIMN1.010</name>
    <dbReference type="NCBI Taxonomy" id="931089"/>
    <lineage>
        <taxon>Bacteria</taxon>
        <taxon>Bacillati</taxon>
        <taxon>Actinomycetota</taxon>
        <taxon>Actinomycetes</taxon>
        <taxon>Mycobacteriales</taxon>
        <taxon>Corynebacteriaceae</taxon>
        <taxon>Corynebacterium</taxon>
    </lineage>
</organism>
<reference evidence="7 8" key="1">
    <citation type="submission" date="2014-08" db="EMBL/GenBank/DDBJ databases">
        <title>Complete genome sequence of Corynebacterium deserti GIMN1.010 (=DSM 45689), isolated from desert sand in western China.</title>
        <authorList>
            <person name="Ruckert C."/>
            <person name="Albersmeier A."/>
            <person name="Kalinowski J."/>
        </authorList>
    </citation>
    <scope>NUCLEOTIDE SEQUENCE [LARGE SCALE GENOMIC DNA]</scope>
    <source>
        <strain evidence="7 8">GIMN1.010</strain>
    </source>
</reference>
<dbReference type="InterPro" id="IPR015424">
    <property type="entry name" value="PyrdxlP-dep_Trfase"/>
</dbReference>
<dbReference type="AlphaFoldDB" id="A0A0M4CF01"/>
<dbReference type="STRING" id="931089.CDES_04095"/>
<protein>
    <submittedName>
        <fullName evidence="7">Putative N-succinyldiaminopimelate aminotransferase DapC</fullName>
        <ecNumber evidence="7">2.6.1.17</ecNumber>
    </submittedName>
</protein>
<proteinExistence type="inferred from homology"/>
<dbReference type="FunFam" id="3.40.640.10:FF:000024">
    <property type="entry name" value="Kynurenine--oxoglutarate transaminase 3"/>
    <property type="match status" value="1"/>
</dbReference>
<dbReference type="InterPro" id="IPR015422">
    <property type="entry name" value="PyrdxlP-dep_Trfase_small"/>
</dbReference>
<dbReference type="PANTHER" id="PTHR43807">
    <property type="entry name" value="FI04487P"/>
    <property type="match status" value="1"/>
</dbReference>
<sequence>MSNDFVVSRLQPFGETIFATMTQRAVEKGAINLGQGFPDEDGPRRMLEIASEQILGGNNQYSSGRGDLALRTAVANDHLERYKMEYDPLSEVLITVGATEAITASVLGLVEPGEEIIVLEPYYDAYAAAIALAGAVRVAVPLQELENTWEIDVDALHKAVTKKTKMIIVNSPHNPTGSVFSKKALKELAGIARAYDLLVLSDEVYEHLVFDGAKHVSVAKLPGMWDRTVTVSSAAKSFNVTGWKTGWALAPAPLLDAVLKAKQFMSYVGATPFQPAVAHAIEHEQAWVEEMRAGLETKRDILRTALSKAGLKLYDSDGTYFVVADIGDRDGAEFCFELIDKVGVAAIPVQAFVDHPKSWSSKVRFAFCKKEETLREAAKRLKGIKNL</sequence>
<dbReference type="GO" id="GO:0009016">
    <property type="term" value="F:succinyldiaminopimelate transaminase activity"/>
    <property type="evidence" value="ECO:0007669"/>
    <property type="project" value="UniProtKB-EC"/>
</dbReference>
<dbReference type="Gene3D" id="3.40.640.10">
    <property type="entry name" value="Type I PLP-dependent aspartate aminotransferase-like (Major domain)"/>
    <property type="match status" value="1"/>
</dbReference>
<dbReference type="Pfam" id="PF00155">
    <property type="entry name" value="Aminotran_1_2"/>
    <property type="match status" value="1"/>
</dbReference>
<dbReference type="GO" id="GO:0030170">
    <property type="term" value="F:pyridoxal phosphate binding"/>
    <property type="evidence" value="ECO:0007669"/>
    <property type="project" value="InterPro"/>
</dbReference>
<dbReference type="EC" id="2.6.1.17" evidence="7"/>
<evidence type="ECO:0000256" key="4">
    <source>
        <dbReference type="ARBA" id="ARBA00022679"/>
    </source>
</evidence>
<dbReference type="PANTHER" id="PTHR43807:SF20">
    <property type="entry name" value="FI04487P"/>
    <property type="match status" value="1"/>
</dbReference>
<dbReference type="InterPro" id="IPR015421">
    <property type="entry name" value="PyrdxlP-dep_Trfase_major"/>
</dbReference>
<feature type="domain" description="Aminotransferase class I/classII large" evidence="6">
    <location>
        <begin position="30"/>
        <end position="381"/>
    </location>
</feature>
<dbReference type="SUPFAM" id="SSF53383">
    <property type="entry name" value="PLP-dependent transferases"/>
    <property type="match status" value="1"/>
</dbReference>
<comment type="similarity">
    <text evidence="2">Belongs to the class-I pyridoxal-phosphate-dependent aminotransferase family.</text>
</comment>
<dbReference type="GO" id="GO:0005737">
    <property type="term" value="C:cytoplasm"/>
    <property type="evidence" value="ECO:0007669"/>
    <property type="project" value="TreeGrafter"/>
</dbReference>
<dbReference type="Gene3D" id="3.90.1150.10">
    <property type="entry name" value="Aspartate Aminotransferase, domain 1"/>
    <property type="match status" value="1"/>
</dbReference>
<evidence type="ECO:0000259" key="6">
    <source>
        <dbReference type="Pfam" id="PF00155"/>
    </source>
</evidence>
<dbReference type="PATRIC" id="fig|931089.4.peg.826"/>
<accession>A0A0M4CF01</accession>
<dbReference type="InterPro" id="IPR004839">
    <property type="entry name" value="Aminotransferase_I/II_large"/>
</dbReference>
<dbReference type="Proteomes" id="UP000068067">
    <property type="component" value="Chromosome"/>
</dbReference>
<keyword evidence="4 7" id="KW-0808">Transferase</keyword>
<keyword evidence="3 7" id="KW-0032">Aminotransferase</keyword>
<dbReference type="CDD" id="cd00609">
    <property type="entry name" value="AAT_like"/>
    <property type="match status" value="1"/>
</dbReference>
<evidence type="ECO:0000256" key="1">
    <source>
        <dbReference type="ARBA" id="ARBA00001933"/>
    </source>
</evidence>
<keyword evidence="8" id="KW-1185">Reference proteome</keyword>
<evidence type="ECO:0000256" key="2">
    <source>
        <dbReference type="ARBA" id="ARBA00007441"/>
    </source>
</evidence>
<keyword evidence="5" id="KW-0663">Pyridoxal phosphate</keyword>
<comment type="cofactor">
    <cofactor evidence="1">
        <name>pyridoxal 5'-phosphate</name>
        <dbReference type="ChEBI" id="CHEBI:597326"/>
    </cofactor>
</comment>
<name>A0A0M4CF01_9CORY</name>
<evidence type="ECO:0000256" key="3">
    <source>
        <dbReference type="ARBA" id="ARBA00022576"/>
    </source>
</evidence>
<evidence type="ECO:0000313" key="8">
    <source>
        <dbReference type="Proteomes" id="UP000068067"/>
    </source>
</evidence>
<dbReference type="NCBIfam" id="NF005855">
    <property type="entry name" value="PRK07777.1"/>
    <property type="match status" value="1"/>
</dbReference>
<dbReference type="RefSeq" id="WP_053544368.1">
    <property type="nucleotide sequence ID" value="NZ_CP009220.1"/>
</dbReference>
<dbReference type="OrthoDB" id="9763453at2"/>